<evidence type="ECO:0000313" key="1">
    <source>
        <dbReference type="EMBL" id="KAA2378121.1"/>
    </source>
</evidence>
<protein>
    <submittedName>
        <fullName evidence="1">Uncharacterized protein</fullName>
    </submittedName>
</protein>
<proteinExistence type="predicted"/>
<reference evidence="1 2" key="1">
    <citation type="journal article" date="2019" name="Nat. Med.">
        <title>A library of human gut bacterial isolates paired with longitudinal multiomics data enables mechanistic microbiome research.</title>
        <authorList>
            <person name="Poyet M."/>
            <person name="Groussin M."/>
            <person name="Gibbons S.M."/>
            <person name="Avila-Pacheco J."/>
            <person name="Jiang X."/>
            <person name="Kearney S.M."/>
            <person name="Perrotta A.R."/>
            <person name="Berdy B."/>
            <person name="Zhao S."/>
            <person name="Lieberman T.D."/>
            <person name="Swanson P.K."/>
            <person name="Smith M."/>
            <person name="Roesemann S."/>
            <person name="Alexander J.E."/>
            <person name="Rich S.A."/>
            <person name="Livny J."/>
            <person name="Vlamakis H."/>
            <person name="Clish C."/>
            <person name="Bullock K."/>
            <person name="Deik A."/>
            <person name="Scott J."/>
            <person name="Pierce K.A."/>
            <person name="Xavier R.J."/>
            <person name="Alm E.J."/>
        </authorList>
    </citation>
    <scope>NUCLEOTIDE SEQUENCE [LARGE SCALE GENOMIC DNA]</scope>
    <source>
        <strain evidence="1 2">BIOML-A266</strain>
    </source>
</reference>
<organism evidence="1 2">
    <name type="scientific">Alistipes onderdonkii</name>
    <dbReference type="NCBI Taxonomy" id="328813"/>
    <lineage>
        <taxon>Bacteria</taxon>
        <taxon>Pseudomonadati</taxon>
        <taxon>Bacteroidota</taxon>
        <taxon>Bacteroidia</taxon>
        <taxon>Bacteroidales</taxon>
        <taxon>Rikenellaceae</taxon>
        <taxon>Alistipes</taxon>
    </lineage>
</organism>
<comment type="caution">
    <text evidence="1">The sequence shown here is derived from an EMBL/GenBank/DDBJ whole genome shotgun (WGS) entry which is preliminary data.</text>
</comment>
<name>A0A5B3JUG8_9BACT</name>
<gene>
    <name evidence="1" type="ORF">F2Y10_09520</name>
</gene>
<evidence type="ECO:0000313" key="2">
    <source>
        <dbReference type="Proteomes" id="UP000322940"/>
    </source>
</evidence>
<accession>A0A5B3JUG8</accession>
<dbReference type="EMBL" id="VVXH01000008">
    <property type="protein sequence ID" value="KAA2378121.1"/>
    <property type="molecule type" value="Genomic_DNA"/>
</dbReference>
<dbReference type="Proteomes" id="UP000322940">
    <property type="component" value="Unassembled WGS sequence"/>
</dbReference>
<dbReference type="AlphaFoldDB" id="A0A5B3JUG8"/>
<sequence>MSYFLQSRYFDRTSYEFLRECKALIRKNTPRVFCFVGSGFSVPLRPAGFALPGFFPACFGILARAVAGYRGTLPVVTRNRHFAREAGITRTVVLPPPE</sequence>